<gene>
    <name evidence="1" type="ORF">ACFS5J_12930</name>
</gene>
<dbReference type="InterPro" id="IPR011652">
    <property type="entry name" value="MORN_2"/>
</dbReference>
<dbReference type="RefSeq" id="WP_379812651.1">
    <property type="nucleotide sequence ID" value="NZ_JBHUPC010000020.1"/>
</dbReference>
<dbReference type="SUPFAM" id="SSF82185">
    <property type="entry name" value="Histone H3 K4-specific methyltransferase SET7/9 N-terminal domain"/>
    <property type="match status" value="2"/>
</dbReference>
<keyword evidence="2" id="KW-1185">Reference proteome</keyword>
<evidence type="ECO:0000313" key="1">
    <source>
        <dbReference type="EMBL" id="MFD2892918.1"/>
    </source>
</evidence>
<comment type="caution">
    <text evidence="1">The sequence shown here is derived from an EMBL/GenBank/DDBJ whole genome shotgun (WGS) entry which is preliminary data.</text>
</comment>
<organism evidence="1 2">
    <name type="scientific">Flavobacterium chuncheonense</name>
    <dbReference type="NCBI Taxonomy" id="2026653"/>
    <lineage>
        <taxon>Bacteria</taxon>
        <taxon>Pseudomonadati</taxon>
        <taxon>Bacteroidota</taxon>
        <taxon>Flavobacteriia</taxon>
        <taxon>Flavobacteriales</taxon>
        <taxon>Flavobacteriaceae</taxon>
        <taxon>Flavobacterium</taxon>
    </lineage>
</organism>
<protein>
    <submittedName>
        <fullName evidence="1">Toxin-antitoxin system YwqK family antitoxin</fullName>
    </submittedName>
</protein>
<dbReference type="Proteomes" id="UP001597534">
    <property type="component" value="Unassembled WGS sequence"/>
</dbReference>
<reference evidence="2" key="1">
    <citation type="journal article" date="2019" name="Int. J. Syst. Evol. Microbiol.">
        <title>The Global Catalogue of Microorganisms (GCM) 10K type strain sequencing project: providing services to taxonomists for standard genome sequencing and annotation.</title>
        <authorList>
            <consortium name="The Broad Institute Genomics Platform"/>
            <consortium name="The Broad Institute Genome Sequencing Center for Infectious Disease"/>
            <person name="Wu L."/>
            <person name="Ma J."/>
        </authorList>
    </citation>
    <scope>NUCLEOTIDE SEQUENCE [LARGE SCALE GENOMIC DNA]</scope>
    <source>
        <strain evidence="2">KCTC 22671</strain>
    </source>
</reference>
<dbReference type="EMBL" id="JBHUPC010000020">
    <property type="protein sequence ID" value="MFD2892918.1"/>
    <property type="molecule type" value="Genomic_DNA"/>
</dbReference>
<dbReference type="Gene3D" id="3.90.930.1">
    <property type="match status" value="1"/>
</dbReference>
<evidence type="ECO:0000313" key="2">
    <source>
        <dbReference type="Proteomes" id="UP001597534"/>
    </source>
</evidence>
<name>A0ABW5YQN3_9FLAO</name>
<dbReference type="Pfam" id="PF07661">
    <property type="entry name" value="MORN_2"/>
    <property type="match status" value="3"/>
</dbReference>
<sequence>MSFRLFFVLLISVIGFSQEINQFDVQGKRHGLWKGIYEKTKRPRYEGTFNHGKETGIFKYFDDTKAGTVIATRDFSKGDGSCYTIFFNQKGKKVSEGVLKNKLPEGEWKYYHLDSDQYMTLENYKKGKLDGVKKVFYKDGTLAEESMYSNGDLNGYYKKYAENGKPLEDSNYKNGEFHGSALYYDGAGNLVFKGQYKNGRKSGYWETYEEGKLVKKEKITPYTRKVFKKDSPAEFETKYDKK</sequence>
<proteinExistence type="predicted"/>
<accession>A0ABW5YQN3</accession>